<feature type="domain" description="Lipid/polyisoprenoid-binding YceI-like" evidence="2">
    <location>
        <begin position="27"/>
        <end position="192"/>
    </location>
</feature>
<dbReference type="SMART" id="SM00867">
    <property type="entry name" value="YceI"/>
    <property type="match status" value="1"/>
</dbReference>
<dbReference type="STRING" id="228957.SAMN04488008_11336"/>
<dbReference type="InterPro" id="IPR036761">
    <property type="entry name" value="TTHA0802/YceI-like_sf"/>
</dbReference>
<dbReference type="Proteomes" id="UP000198990">
    <property type="component" value="Unassembled WGS sequence"/>
</dbReference>
<dbReference type="AlphaFoldDB" id="A0A1H7WVZ7"/>
<keyword evidence="1" id="KW-0732">Signal</keyword>
<dbReference type="Pfam" id="PF04264">
    <property type="entry name" value="YceI"/>
    <property type="match status" value="1"/>
</dbReference>
<gene>
    <name evidence="3" type="ORF">SAMN04488008_11336</name>
</gene>
<dbReference type="PANTHER" id="PTHR34406">
    <property type="entry name" value="PROTEIN YCEI"/>
    <property type="match status" value="1"/>
</dbReference>
<dbReference type="EMBL" id="FNZN01000013">
    <property type="protein sequence ID" value="SEM25611.1"/>
    <property type="molecule type" value="Genomic_DNA"/>
</dbReference>
<sequence>MKKTILSIALVAVFGLTASASAPNEDEKKPVKVSESTVTWKGYKVTGEHNGSINLKSGFLEMKGKKLIGGEFVVDMTSLTCNDLEAGQGKEKLEGHLKSADFFGVDANPNSKLVFTSVKAMNENSYTATGDLTIKGITKPVTVVVSMFENKATATIKVDRTKYDIKYGSGSFFDDLGDKAIYDEFDLVVDLAL</sequence>
<evidence type="ECO:0000313" key="3">
    <source>
        <dbReference type="EMBL" id="SEM25611.1"/>
    </source>
</evidence>
<accession>A0A1H7WVZ7</accession>
<reference evidence="4" key="1">
    <citation type="submission" date="2016-10" db="EMBL/GenBank/DDBJ databases">
        <authorList>
            <person name="Varghese N."/>
            <person name="Submissions S."/>
        </authorList>
    </citation>
    <scope>NUCLEOTIDE SEQUENCE [LARGE SCALE GENOMIC DNA]</scope>
    <source>
        <strain evidence="4">DSM 16471</strain>
    </source>
</reference>
<dbReference type="PANTHER" id="PTHR34406:SF1">
    <property type="entry name" value="PROTEIN YCEI"/>
    <property type="match status" value="1"/>
</dbReference>
<dbReference type="InterPro" id="IPR007372">
    <property type="entry name" value="Lipid/polyisoprenoid-bd_YceI"/>
</dbReference>
<keyword evidence="4" id="KW-1185">Reference proteome</keyword>
<evidence type="ECO:0000313" key="4">
    <source>
        <dbReference type="Proteomes" id="UP000198990"/>
    </source>
</evidence>
<evidence type="ECO:0000256" key="1">
    <source>
        <dbReference type="SAM" id="SignalP"/>
    </source>
</evidence>
<organism evidence="3 4">
    <name type="scientific">Maribacter orientalis</name>
    <dbReference type="NCBI Taxonomy" id="228957"/>
    <lineage>
        <taxon>Bacteria</taxon>
        <taxon>Pseudomonadati</taxon>
        <taxon>Bacteroidota</taxon>
        <taxon>Flavobacteriia</taxon>
        <taxon>Flavobacteriales</taxon>
        <taxon>Flavobacteriaceae</taxon>
        <taxon>Maribacter</taxon>
    </lineage>
</organism>
<name>A0A1H7WVZ7_9FLAO</name>
<protein>
    <submittedName>
        <fullName evidence="3">Polyisoprenoid-binding protein YceI</fullName>
    </submittedName>
</protein>
<evidence type="ECO:0000259" key="2">
    <source>
        <dbReference type="SMART" id="SM00867"/>
    </source>
</evidence>
<dbReference type="SUPFAM" id="SSF101874">
    <property type="entry name" value="YceI-like"/>
    <property type="match status" value="1"/>
</dbReference>
<feature type="chain" id="PRO_5011628532" evidence="1">
    <location>
        <begin position="23"/>
        <end position="193"/>
    </location>
</feature>
<proteinExistence type="predicted"/>
<feature type="signal peptide" evidence="1">
    <location>
        <begin position="1"/>
        <end position="22"/>
    </location>
</feature>
<dbReference type="Gene3D" id="2.40.128.110">
    <property type="entry name" value="Lipid/polyisoprenoid-binding, YceI-like"/>
    <property type="match status" value="1"/>
</dbReference>
<dbReference type="RefSeq" id="WP_177170996.1">
    <property type="nucleotide sequence ID" value="NZ_FNZN01000013.1"/>
</dbReference>